<organism evidence="1 2">
    <name type="scientific">Methylogaea oryzae</name>
    <dbReference type="NCBI Taxonomy" id="1295382"/>
    <lineage>
        <taxon>Bacteria</taxon>
        <taxon>Pseudomonadati</taxon>
        <taxon>Pseudomonadota</taxon>
        <taxon>Gammaproteobacteria</taxon>
        <taxon>Methylococcales</taxon>
        <taxon>Methylococcaceae</taxon>
        <taxon>Methylogaea</taxon>
    </lineage>
</organism>
<accession>A0A8D4VQY0</accession>
<dbReference type="Proteomes" id="UP000824988">
    <property type="component" value="Chromosome"/>
</dbReference>
<evidence type="ECO:0000313" key="1">
    <source>
        <dbReference type="EMBL" id="BBL72470.1"/>
    </source>
</evidence>
<name>A0A8D4VQY0_9GAMM</name>
<sequence>MLPPNVVMPAIPRYVPLALALLLAACSDQDGTGAADALEWLRLNESQCVAKGGQLLAVHNKDAHRAIEVWLDRWYMGVKTADRGHHRLAPGTADLPLGCTVSDGAEQRWELVKATFAKD</sequence>
<dbReference type="KEGG" id="moz:MoryE10_30760"/>
<proteinExistence type="predicted"/>
<protein>
    <submittedName>
        <fullName evidence="1">Uncharacterized protein</fullName>
    </submittedName>
</protein>
<dbReference type="AlphaFoldDB" id="A0A8D4VQY0"/>
<reference evidence="1" key="1">
    <citation type="submission" date="2019-06" db="EMBL/GenBank/DDBJ databases">
        <title>Complete genome sequence of Methylogaea oryzae strain JCM16910.</title>
        <authorList>
            <person name="Asakawa S."/>
        </authorList>
    </citation>
    <scope>NUCLEOTIDE SEQUENCE</scope>
    <source>
        <strain evidence="1">E10</strain>
    </source>
</reference>
<gene>
    <name evidence="1" type="ORF">MoryE10_30760</name>
</gene>
<dbReference type="EMBL" id="AP019782">
    <property type="protein sequence ID" value="BBL72470.1"/>
    <property type="molecule type" value="Genomic_DNA"/>
</dbReference>
<evidence type="ECO:0000313" key="2">
    <source>
        <dbReference type="Proteomes" id="UP000824988"/>
    </source>
</evidence>
<dbReference type="RefSeq" id="WP_217995070.1">
    <property type="nucleotide sequence ID" value="NZ_AP019782.1"/>
</dbReference>
<keyword evidence="2" id="KW-1185">Reference proteome</keyword>